<sequence>MAISLAMPWHSGEQAMHRLMNVPEHDNPTSDNLNQFAVTSLHSAPLIAIGALDDEGRPWTTLWGGETPFMSPLGGSVMGIKTDVDVAYDPVLPFLIPEDKRKAGDVVKLEDGEVGRVMSGLATNLMTRRRVKLAGRFIAGAVDTMGDENGGPLGRVQLVLKITESVANCPKYLNQKDIRPAPLNPTLVHSGPNFPQEALELIKKADMFFMSSSNAGATMDSNHRGGPAGFVRVISNDEDGAELVYPEYSGNRMYQSLGNLLNTPLIGIVIPDYDTGDALYLTGTTTILPGEEAARVLPRSNLAVKIKVTESRFIKQALPFRGIPGEQSPYNPAVRALASEGNIASQFQAPSNRAQIVEKIVLGPTVSRYRLKLASPVTYKAGQWVALDFSEELDIGYSHMRNDDPTSLNDDFIRTFTISSPPQGSDEAPQQELEVTLRDHGPVTKFLQRLNIKRGFDVPVRGIGGEFVIKTPGDGGVIPFVAGGVGITPLLGQLPSLDLSQLRLIWITKVEDAGFVLDTFKLYEGLSAVTTLFFTGKSSTSLSADDEKKIETIRQSGARAEIRRPTKADFEAVDAQTWYLCAGKALRNRLMEWLAEHTVLFENFDY</sequence>
<dbReference type="Gene3D" id="2.40.30.10">
    <property type="entry name" value="Translation factors"/>
    <property type="match status" value="1"/>
</dbReference>
<dbReference type="SUPFAM" id="SSF63380">
    <property type="entry name" value="Riboflavin synthase domain-like"/>
    <property type="match status" value="1"/>
</dbReference>
<dbReference type="Proteomes" id="UP000799640">
    <property type="component" value="Unassembled WGS sequence"/>
</dbReference>
<accession>A0A6G1HLM5</accession>
<dbReference type="SUPFAM" id="SSF50475">
    <property type="entry name" value="FMN-binding split barrel"/>
    <property type="match status" value="1"/>
</dbReference>
<dbReference type="InterPro" id="IPR017938">
    <property type="entry name" value="Riboflavin_synthase-like_b-brl"/>
</dbReference>
<keyword evidence="3" id="KW-1185">Reference proteome</keyword>
<evidence type="ECO:0000313" key="2">
    <source>
        <dbReference type="EMBL" id="KAF2396963.1"/>
    </source>
</evidence>
<evidence type="ECO:0000313" key="3">
    <source>
        <dbReference type="Proteomes" id="UP000799640"/>
    </source>
</evidence>
<dbReference type="PANTHER" id="PTHR42815:SF2">
    <property type="entry name" value="FAD-BINDING, PUTATIVE (AFU_ORTHOLOGUE AFUA_6G07600)-RELATED"/>
    <property type="match status" value="1"/>
</dbReference>
<dbReference type="InterPro" id="IPR012349">
    <property type="entry name" value="Split_barrel_FMN-bd"/>
</dbReference>
<dbReference type="Gene3D" id="2.30.110.10">
    <property type="entry name" value="Electron Transport, Fmn-binding Protein, Chain A"/>
    <property type="match status" value="1"/>
</dbReference>
<name>A0A6G1HLM5_9PEZI</name>
<feature type="domain" description="FAD-binding FR-type" evidence="1">
    <location>
        <begin position="349"/>
        <end position="470"/>
    </location>
</feature>
<dbReference type="EMBL" id="ML996705">
    <property type="protein sequence ID" value="KAF2396963.1"/>
    <property type="molecule type" value="Genomic_DNA"/>
</dbReference>
<gene>
    <name evidence="2" type="ORF">EJ06DRAFT_515868</name>
</gene>
<dbReference type="OrthoDB" id="436496at2759"/>
<dbReference type="AlphaFoldDB" id="A0A6G1HLM5"/>
<reference evidence="2" key="1">
    <citation type="journal article" date="2020" name="Stud. Mycol.">
        <title>101 Dothideomycetes genomes: a test case for predicting lifestyles and emergence of pathogens.</title>
        <authorList>
            <person name="Haridas S."/>
            <person name="Albert R."/>
            <person name="Binder M."/>
            <person name="Bloem J."/>
            <person name="Labutti K."/>
            <person name="Salamov A."/>
            <person name="Andreopoulos B."/>
            <person name="Baker S."/>
            <person name="Barry K."/>
            <person name="Bills G."/>
            <person name="Bluhm B."/>
            <person name="Cannon C."/>
            <person name="Castanera R."/>
            <person name="Culley D."/>
            <person name="Daum C."/>
            <person name="Ezra D."/>
            <person name="Gonzalez J."/>
            <person name="Henrissat B."/>
            <person name="Kuo A."/>
            <person name="Liang C."/>
            <person name="Lipzen A."/>
            <person name="Lutzoni F."/>
            <person name="Magnuson J."/>
            <person name="Mondo S."/>
            <person name="Nolan M."/>
            <person name="Ohm R."/>
            <person name="Pangilinan J."/>
            <person name="Park H.-J."/>
            <person name="Ramirez L."/>
            <person name="Alfaro M."/>
            <person name="Sun H."/>
            <person name="Tritt A."/>
            <person name="Yoshinaga Y."/>
            <person name="Zwiers L.-H."/>
            <person name="Turgeon B."/>
            <person name="Goodwin S."/>
            <person name="Spatafora J."/>
            <person name="Crous P."/>
            <person name="Grigoriev I."/>
        </authorList>
    </citation>
    <scope>NUCLEOTIDE SEQUENCE</scope>
    <source>
        <strain evidence="2">CBS 262.69</strain>
    </source>
</reference>
<dbReference type="GO" id="GO:0016491">
    <property type="term" value="F:oxidoreductase activity"/>
    <property type="evidence" value="ECO:0007669"/>
    <property type="project" value="InterPro"/>
</dbReference>
<organism evidence="2 3">
    <name type="scientific">Trichodelitschia bisporula</name>
    <dbReference type="NCBI Taxonomy" id="703511"/>
    <lineage>
        <taxon>Eukaryota</taxon>
        <taxon>Fungi</taxon>
        <taxon>Dikarya</taxon>
        <taxon>Ascomycota</taxon>
        <taxon>Pezizomycotina</taxon>
        <taxon>Dothideomycetes</taxon>
        <taxon>Dothideomycetes incertae sedis</taxon>
        <taxon>Phaeotrichales</taxon>
        <taxon>Phaeotrichaceae</taxon>
        <taxon>Trichodelitschia</taxon>
    </lineage>
</organism>
<proteinExistence type="predicted"/>
<protein>
    <submittedName>
        <fullName evidence="2">Putative oxidoreductase</fullName>
    </submittedName>
</protein>
<dbReference type="PANTHER" id="PTHR42815">
    <property type="entry name" value="FAD-BINDING, PUTATIVE (AFU_ORTHOLOGUE AFUA_6G07600)-RELATED"/>
    <property type="match status" value="1"/>
</dbReference>
<evidence type="ECO:0000259" key="1">
    <source>
        <dbReference type="PROSITE" id="PS51384"/>
    </source>
</evidence>
<dbReference type="PROSITE" id="PS51384">
    <property type="entry name" value="FAD_FR"/>
    <property type="match status" value="1"/>
</dbReference>
<dbReference type="InterPro" id="IPR017927">
    <property type="entry name" value="FAD-bd_FR_type"/>
</dbReference>